<keyword evidence="3" id="KW-1185">Reference proteome</keyword>
<dbReference type="Proteomes" id="UP000268652">
    <property type="component" value="Unassembled WGS sequence"/>
</dbReference>
<gene>
    <name evidence="2" type="ORF">D7318_23770</name>
    <name evidence="1" type="ORF">D7319_24405</name>
</gene>
<dbReference type="Proteomes" id="UP000275024">
    <property type="component" value="Unassembled WGS sequence"/>
</dbReference>
<dbReference type="AlphaFoldDB" id="A0A3A9VXJ2"/>
<evidence type="ECO:0000313" key="2">
    <source>
        <dbReference type="EMBL" id="RKN17517.1"/>
    </source>
</evidence>
<evidence type="ECO:0000313" key="4">
    <source>
        <dbReference type="Proteomes" id="UP000275024"/>
    </source>
</evidence>
<evidence type="ECO:0000313" key="1">
    <source>
        <dbReference type="EMBL" id="RKN05678.1"/>
    </source>
</evidence>
<comment type="caution">
    <text evidence="1">The sequence shown here is derived from an EMBL/GenBank/DDBJ whole genome shotgun (WGS) entry which is preliminary data.</text>
</comment>
<organism evidence="1 4">
    <name type="scientific">Streptomyces radicis</name>
    <dbReference type="NCBI Taxonomy" id="1750517"/>
    <lineage>
        <taxon>Bacteria</taxon>
        <taxon>Bacillati</taxon>
        <taxon>Actinomycetota</taxon>
        <taxon>Actinomycetes</taxon>
        <taxon>Kitasatosporales</taxon>
        <taxon>Streptomycetaceae</taxon>
        <taxon>Streptomyces</taxon>
    </lineage>
</organism>
<name>A0A3A9VXJ2_9ACTN</name>
<reference evidence="3 4" key="1">
    <citation type="submission" date="2018-09" db="EMBL/GenBank/DDBJ databases">
        <title>Streptomyces sp. nov. DS1-2, an endophytic actinomycete isolated from roots of Dendrobium scabrilingue.</title>
        <authorList>
            <person name="Kuncharoen N."/>
            <person name="Kudo T."/>
            <person name="Ohkuma M."/>
            <person name="Yuki M."/>
            <person name="Tanasupawat S."/>
        </authorList>
    </citation>
    <scope>NUCLEOTIDE SEQUENCE [LARGE SCALE GENOMIC DNA]</scope>
    <source>
        <strain evidence="1 4">AZ1-7</strain>
        <strain evidence="2 3">DS1-2</strain>
    </source>
</reference>
<evidence type="ECO:0000313" key="3">
    <source>
        <dbReference type="Proteomes" id="UP000268652"/>
    </source>
</evidence>
<proteinExistence type="predicted"/>
<protein>
    <submittedName>
        <fullName evidence="1">Uncharacterized protein</fullName>
    </submittedName>
</protein>
<dbReference type="EMBL" id="RBDY01000023">
    <property type="protein sequence ID" value="RKN17517.1"/>
    <property type="molecule type" value="Genomic_DNA"/>
</dbReference>
<sequence length="167" mass="17209">MPAAAEEIRRVPCGRWFDAVRVPCVVSIGAFARLGGAVGPVVGDQRAGQHWWLVPSGGAVGWALPGVGVAAAGRTLLVPAADAPATAALWWASPPQGPLTDPPLLRAALNDELAGHRALTRPYRSVECGIGQHPGCRHGTTPTMAHPDVYGVRVEPCACPCHPPAGG</sequence>
<dbReference type="EMBL" id="RBDX01000025">
    <property type="protein sequence ID" value="RKN05678.1"/>
    <property type="molecule type" value="Genomic_DNA"/>
</dbReference>
<accession>A0A3A9VXJ2</accession>